<dbReference type="PANTHER" id="PTHR43767:SF1">
    <property type="entry name" value="NONRIBOSOMAL PEPTIDE SYNTHASE PES1 (EUROFUNG)-RELATED"/>
    <property type="match status" value="1"/>
</dbReference>
<dbReference type="InterPro" id="IPR042099">
    <property type="entry name" value="ANL_N_sf"/>
</dbReference>
<dbReference type="RefSeq" id="WP_115015686.1">
    <property type="nucleotide sequence ID" value="NZ_QKWJ01000011.1"/>
</dbReference>
<dbReference type="InterPro" id="IPR000873">
    <property type="entry name" value="AMP-dep_synth/lig_dom"/>
</dbReference>
<dbReference type="Pfam" id="PF13193">
    <property type="entry name" value="AMP-binding_C"/>
    <property type="match status" value="1"/>
</dbReference>
<dbReference type="GO" id="GO:0016878">
    <property type="term" value="F:acid-thiol ligase activity"/>
    <property type="evidence" value="ECO:0007669"/>
    <property type="project" value="UniProtKB-ARBA"/>
</dbReference>
<dbReference type="FunFam" id="3.30.300.30:FF:000008">
    <property type="entry name" value="2,3-dihydroxybenzoate-AMP ligase"/>
    <property type="match status" value="1"/>
</dbReference>
<feature type="domain" description="AMP-binding enzyme C-terminal" evidence="4">
    <location>
        <begin position="424"/>
        <end position="499"/>
    </location>
</feature>
<evidence type="ECO:0000313" key="5">
    <source>
        <dbReference type="EMBL" id="RDK10087.1"/>
    </source>
</evidence>
<evidence type="ECO:0000313" key="6">
    <source>
        <dbReference type="Proteomes" id="UP000255165"/>
    </source>
</evidence>
<gene>
    <name evidence="5" type="ORF">DN412_12015</name>
</gene>
<comment type="similarity">
    <text evidence="1">Belongs to the ATP-dependent AMP-binding enzyme family.</text>
</comment>
<evidence type="ECO:0000256" key="1">
    <source>
        <dbReference type="ARBA" id="ARBA00006432"/>
    </source>
</evidence>
<dbReference type="AlphaFoldDB" id="A0A370NWX3"/>
<dbReference type="Gene3D" id="3.30.300.30">
    <property type="match status" value="1"/>
</dbReference>
<accession>A0A370NWX3</accession>
<name>A0A370NWX3_9BURK</name>
<dbReference type="PANTHER" id="PTHR43767">
    <property type="entry name" value="LONG-CHAIN-FATTY-ACID--COA LIGASE"/>
    <property type="match status" value="1"/>
</dbReference>
<dbReference type="InterPro" id="IPR045851">
    <property type="entry name" value="AMP-bd_C_sf"/>
</dbReference>
<organism evidence="5 6">
    <name type="scientific">Cupriavidus lacunae</name>
    <dbReference type="NCBI Taxonomy" id="2666307"/>
    <lineage>
        <taxon>Bacteria</taxon>
        <taxon>Pseudomonadati</taxon>
        <taxon>Pseudomonadota</taxon>
        <taxon>Betaproteobacteria</taxon>
        <taxon>Burkholderiales</taxon>
        <taxon>Burkholderiaceae</taxon>
        <taxon>Cupriavidus</taxon>
    </lineage>
</organism>
<evidence type="ECO:0000259" key="4">
    <source>
        <dbReference type="Pfam" id="PF13193"/>
    </source>
</evidence>
<comment type="caution">
    <text evidence="5">The sequence shown here is derived from an EMBL/GenBank/DDBJ whole genome shotgun (WGS) entry which is preliminary data.</text>
</comment>
<dbReference type="NCBIfam" id="NF004837">
    <property type="entry name" value="PRK06187.1"/>
    <property type="match status" value="1"/>
</dbReference>
<dbReference type="Proteomes" id="UP000255165">
    <property type="component" value="Unassembled WGS sequence"/>
</dbReference>
<proteinExistence type="inferred from homology"/>
<dbReference type="Gene3D" id="3.40.50.12780">
    <property type="entry name" value="N-terminal domain of ligase-like"/>
    <property type="match status" value="1"/>
</dbReference>
<dbReference type="InterPro" id="IPR050237">
    <property type="entry name" value="ATP-dep_AMP-bd_enzyme"/>
</dbReference>
<protein>
    <submittedName>
        <fullName evidence="5">Fatty-acid--CoA ligase</fullName>
    </submittedName>
</protein>
<feature type="domain" description="AMP-dependent synthetase/ligase" evidence="3">
    <location>
        <begin position="8"/>
        <end position="374"/>
    </location>
</feature>
<keyword evidence="2 5" id="KW-0436">Ligase</keyword>
<dbReference type="Pfam" id="PF00501">
    <property type="entry name" value="AMP-binding"/>
    <property type="match status" value="1"/>
</dbReference>
<dbReference type="InterPro" id="IPR020845">
    <property type="entry name" value="AMP-binding_CS"/>
</dbReference>
<keyword evidence="6" id="KW-1185">Reference proteome</keyword>
<evidence type="ECO:0000256" key="2">
    <source>
        <dbReference type="ARBA" id="ARBA00022598"/>
    </source>
</evidence>
<dbReference type="SUPFAM" id="SSF56801">
    <property type="entry name" value="Acetyl-CoA synthetase-like"/>
    <property type="match status" value="1"/>
</dbReference>
<dbReference type="EMBL" id="QKWJ01000011">
    <property type="protein sequence ID" value="RDK10087.1"/>
    <property type="molecule type" value="Genomic_DNA"/>
</dbReference>
<sequence length="518" mass="55767">MSLTQPLHKAVRQCPQAEALVSGQRRSTFAILCDRVARLAGALQRLGMRPGDRVGMLAQNSDRYVEYLYGAWWGGGVVNPVNVRWTAREMAWSLDDCGTRILLVDDAFARIARDLRAQSKSLQTLIHVGDGPVPSGMLGYEWLLAETDPVRDAQRGGADLAAILYTGGTTGTPKGVMLTHANLAIDALAAVAAATRPERAVGIQAAPMFHVGGIGLTLQLMLRLCKQVILPGFDEAAVLRAISEERGSEIFLVPTMIQRLLDAPEFGAHDLSSLSLVLYGAAPIDSPLLDRALAAMPQARFAQLYGMTELSPVVSCLPAWCHAGHGREAGKLRSAGLPVPVAEVRIVDGDGREVPRGTVGEVTVRGPTVMAGYWNNSEQSAIAVRDGWMHTGDAAWMDDDGFLYIVDRVKDMIVTGGENVYSAEVENTLAKHPAVAACAVIGIPNEKWGESVHAVVVCKPGESVSETELIAHCKIEIAGYKSPWSIEFRDALPLSGTGKVLKIELRKPFWEGRARQIG</sequence>
<dbReference type="PROSITE" id="PS00455">
    <property type="entry name" value="AMP_BINDING"/>
    <property type="match status" value="1"/>
</dbReference>
<evidence type="ECO:0000259" key="3">
    <source>
        <dbReference type="Pfam" id="PF00501"/>
    </source>
</evidence>
<reference evidence="6" key="1">
    <citation type="submission" date="2018-06" db="EMBL/GenBank/DDBJ databases">
        <authorList>
            <person name="Feng T."/>
            <person name="Jeon C.O."/>
        </authorList>
    </citation>
    <scope>NUCLEOTIDE SEQUENCE [LARGE SCALE GENOMIC DNA]</scope>
    <source>
        <strain evidence="6">S23</strain>
    </source>
</reference>
<dbReference type="InterPro" id="IPR025110">
    <property type="entry name" value="AMP-bd_C"/>
</dbReference>